<organism evidence="3 4">
    <name type="scientific">Stackebrandtia albiflava</name>
    <dbReference type="NCBI Taxonomy" id="406432"/>
    <lineage>
        <taxon>Bacteria</taxon>
        <taxon>Bacillati</taxon>
        <taxon>Actinomycetota</taxon>
        <taxon>Actinomycetes</taxon>
        <taxon>Glycomycetales</taxon>
        <taxon>Glycomycetaceae</taxon>
        <taxon>Stackebrandtia</taxon>
    </lineage>
</organism>
<feature type="signal peptide" evidence="2">
    <location>
        <begin position="1"/>
        <end position="28"/>
    </location>
</feature>
<evidence type="ECO:0000256" key="1">
    <source>
        <dbReference type="SAM" id="MobiDB-lite"/>
    </source>
</evidence>
<sequence length="164" mass="15795">MRPMKANRSSGTRLVVVAAVAVLATACAADPSAGVDGRSGPTGSDASSESTGSASPSPTGPCADGTCELDVAEGDVVAVPQEYGLGPIEIIAITDTEIEMVAPVTGSGFSISGCAGGGGVTSQGGGGVTLTCAEGTTATVNDAMALKVVDIRDGTAALHITPAE</sequence>
<reference evidence="3 4" key="1">
    <citation type="journal article" date="2013" name="Stand. Genomic Sci.">
        <title>Genomic Encyclopedia of Type Strains, Phase I: The one thousand microbial genomes (KMG-I) project.</title>
        <authorList>
            <person name="Kyrpides N.C."/>
            <person name="Woyke T."/>
            <person name="Eisen J.A."/>
            <person name="Garrity G."/>
            <person name="Lilburn T.G."/>
            <person name="Beck B.J."/>
            <person name="Whitman W.B."/>
            <person name="Hugenholtz P."/>
            <person name="Klenk H.P."/>
        </authorList>
    </citation>
    <scope>NUCLEOTIDE SEQUENCE [LARGE SCALE GENOMIC DNA]</scope>
    <source>
        <strain evidence="3 4">DSM 45044</strain>
    </source>
</reference>
<feature type="region of interest" description="Disordered" evidence="1">
    <location>
        <begin position="32"/>
        <end position="63"/>
    </location>
</feature>
<gene>
    <name evidence="3" type="ORF">LX16_3458</name>
</gene>
<feature type="chain" id="PRO_5021775260" description="Lipoprotein antigen" evidence="2">
    <location>
        <begin position="29"/>
        <end position="164"/>
    </location>
</feature>
<dbReference type="PROSITE" id="PS51257">
    <property type="entry name" value="PROKAR_LIPOPROTEIN"/>
    <property type="match status" value="1"/>
</dbReference>
<feature type="compositionally biased region" description="Low complexity" evidence="1">
    <location>
        <begin position="42"/>
        <end position="63"/>
    </location>
</feature>
<dbReference type="AlphaFoldDB" id="A0A562V4C2"/>
<keyword evidence="4" id="KW-1185">Reference proteome</keyword>
<name>A0A562V4C2_9ACTN</name>
<evidence type="ECO:0000256" key="2">
    <source>
        <dbReference type="SAM" id="SignalP"/>
    </source>
</evidence>
<comment type="caution">
    <text evidence="3">The sequence shown here is derived from an EMBL/GenBank/DDBJ whole genome shotgun (WGS) entry which is preliminary data.</text>
</comment>
<protein>
    <recommendedName>
        <fullName evidence="5">Lipoprotein antigen</fullName>
    </recommendedName>
</protein>
<accession>A0A562V4C2</accession>
<evidence type="ECO:0008006" key="5">
    <source>
        <dbReference type="Google" id="ProtNLM"/>
    </source>
</evidence>
<evidence type="ECO:0000313" key="4">
    <source>
        <dbReference type="Proteomes" id="UP000321617"/>
    </source>
</evidence>
<proteinExistence type="predicted"/>
<dbReference type="EMBL" id="VLLL01000006">
    <property type="protein sequence ID" value="TWJ12695.1"/>
    <property type="molecule type" value="Genomic_DNA"/>
</dbReference>
<dbReference type="Proteomes" id="UP000321617">
    <property type="component" value="Unassembled WGS sequence"/>
</dbReference>
<keyword evidence="2" id="KW-0732">Signal</keyword>
<evidence type="ECO:0000313" key="3">
    <source>
        <dbReference type="EMBL" id="TWJ12695.1"/>
    </source>
</evidence>